<dbReference type="EMBL" id="JBHSJG010000065">
    <property type="protein sequence ID" value="MFC4990261.1"/>
    <property type="molecule type" value="Genomic_DNA"/>
</dbReference>
<keyword evidence="1" id="KW-1133">Transmembrane helix</keyword>
<comment type="caution">
    <text evidence="2">The sequence shown here is derived from an EMBL/GenBank/DDBJ whole genome shotgun (WGS) entry which is preliminary data.</text>
</comment>
<sequence length="139" mass="14480">MTTANWVFAALLVLQGHFAASYLVPLDGEAQEEFGGLLAWLWPWSDGDGGLMGQLAVGGDLPLAGLFLAMTSATLFVCGALAAVEIGVPFGWWRFLAGGGAVLSLTLMAGFFGATKLLPMILAVAVLWAVATNWLQPPG</sequence>
<gene>
    <name evidence="2" type="ORF">ACFPFO_21430</name>
</gene>
<evidence type="ECO:0008006" key="4">
    <source>
        <dbReference type="Google" id="ProtNLM"/>
    </source>
</evidence>
<name>A0ABD5QKC4_9EURY</name>
<reference evidence="2 3" key="1">
    <citation type="journal article" date="2019" name="Int. J. Syst. Evol. Microbiol.">
        <title>The Global Catalogue of Microorganisms (GCM) 10K type strain sequencing project: providing services to taxonomists for standard genome sequencing and annotation.</title>
        <authorList>
            <consortium name="The Broad Institute Genomics Platform"/>
            <consortium name="The Broad Institute Genome Sequencing Center for Infectious Disease"/>
            <person name="Wu L."/>
            <person name="Ma J."/>
        </authorList>
    </citation>
    <scope>NUCLEOTIDE SEQUENCE [LARGE SCALE GENOMIC DNA]</scope>
    <source>
        <strain evidence="2 3">CGMCC 1.15824</strain>
    </source>
</reference>
<dbReference type="Proteomes" id="UP001595925">
    <property type="component" value="Unassembled WGS sequence"/>
</dbReference>
<dbReference type="AlphaFoldDB" id="A0ABD5QKC4"/>
<feature type="transmembrane region" description="Helical" evidence="1">
    <location>
        <begin position="117"/>
        <end position="135"/>
    </location>
</feature>
<keyword evidence="1" id="KW-0472">Membrane</keyword>
<evidence type="ECO:0000313" key="2">
    <source>
        <dbReference type="EMBL" id="MFC4990261.1"/>
    </source>
</evidence>
<feature type="transmembrane region" description="Helical" evidence="1">
    <location>
        <begin position="91"/>
        <end position="111"/>
    </location>
</feature>
<keyword evidence="1" id="KW-0812">Transmembrane</keyword>
<organism evidence="2 3">
    <name type="scientific">Saliphagus infecundisoli</name>
    <dbReference type="NCBI Taxonomy" id="1849069"/>
    <lineage>
        <taxon>Archaea</taxon>
        <taxon>Methanobacteriati</taxon>
        <taxon>Methanobacteriota</taxon>
        <taxon>Stenosarchaea group</taxon>
        <taxon>Halobacteria</taxon>
        <taxon>Halobacteriales</taxon>
        <taxon>Natrialbaceae</taxon>
        <taxon>Saliphagus</taxon>
    </lineage>
</organism>
<evidence type="ECO:0000313" key="3">
    <source>
        <dbReference type="Proteomes" id="UP001595925"/>
    </source>
</evidence>
<proteinExistence type="predicted"/>
<feature type="transmembrane region" description="Helical" evidence="1">
    <location>
        <begin position="61"/>
        <end position="84"/>
    </location>
</feature>
<protein>
    <recommendedName>
        <fullName evidence="4">DoxX family protein</fullName>
    </recommendedName>
</protein>
<evidence type="ECO:0000256" key="1">
    <source>
        <dbReference type="SAM" id="Phobius"/>
    </source>
</evidence>
<dbReference type="RefSeq" id="WP_224828622.1">
    <property type="nucleotide sequence ID" value="NZ_JAIVEF010000008.1"/>
</dbReference>
<keyword evidence="3" id="KW-1185">Reference proteome</keyword>
<accession>A0ABD5QKC4</accession>